<organism evidence="2 3">
    <name type="scientific">Stenotrophomonas rhizophila</name>
    <dbReference type="NCBI Taxonomy" id="216778"/>
    <lineage>
        <taxon>Bacteria</taxon>
        <taxon>Pseudomonadati</taxon>
        <taxon>Pseudomonadota</taxon>
        <taxon>Gammaproteobacteria</taxon>
        <taxon>Lysobacterales</taxon>
        <taxon>Lysobacteraceae</taxon>
        <taxon>Stenotrophomonas</taxon>
    </lineage>
</organism>
<dbReference type="Pfam" id="PF03167">
    <property type="entry name" value="UDG"/>
    <property type="match status" value="1"/>
</dbReference>
<dbReference type="InterPro" id="IPR026353">
    <property type="entry name" value="Hypoxan-DNA_Glyclase"/>
</dbReference>
<reference evidence="2" key="1">
    <citation type="submission" date="2022-08" db="EMBL/GenBank/DDBJ databases">
        <title>Genomic analyses of the natural microbiome of Caenorhabditis elegans.</title>
        <authorList>
            <person name="Samuel B."/>
        </authorList>
    </citation>
    <scope>NUCLEOTIDE SEQUENCE</scope>
    <source>
        <strain evidence="2">BIGb0277</strain>
    </source>
</reference>
<protein>
    <submittedName>
        <fullName evidence="2">Hypoxanthine-DNA glycosylase</fullName>
    </submittedName>
</protein>
<feature type="domain" description="Uracil-DNA glycosylase-like" evidence="1">
    <location>
        <begin position="10"/>
        <end position="165"/>
    </location>
</feature>
<dbReference type="SUPFAM" id="SSF52141">
    <property type="entry name" value="Uracil-DNA glycosylase-like"/>
    <property type="match status" value="1"/>
</dbReference>
<dbReference type="SMART" id="SM00986">
    <property type="entry name" value="UDG"/>
    <property type="match status" value="1"/>
</dbReference>
<dbReference type="CDD" id="cd10032">
    <property type="entry name" value="UDG-F6_HDG"/>
    <property type="match status" value="1"/>
</dbReference>
<dbReference type="EMBL" id="JANUEK010000001">
    <property type="protein sequence ID" value="MCS4278257.1"/>
    <property type="molecule type" value="Genomic_DNA"/>
</dbReference>
<name>A0AAW5PF37_9GAMM</name>
<dbReference type="InterPro" id="IPR005122">
    <property type="entry name" value="Uracil-DNA_glycosylase-like"/>
</dbReference>
<comment type="caution">
    <text evidence="2">The sequence shown here is derived from an EMBL/GenBank/DDBJ whole genome shotgun (WGS) entry which is preliminary data.</text>
</comment>
<dbReference type="RefSeq" id="WP_259259002.1">
    <property type="nucleotide sequence ID" value="NZ_JANUEK010000001.1"/>
</dbReference>
<sequence>METTTCIGFPAQLNVDCRVLVLGSMPGVASLQAAQYYAHPRNRFWPLMGVLCGIDPVLPYPDRVRALNARGVGVWDVIGQCERRGSLDASIVRGSEVPNALGVLIDGLPALRAIACNGGTAYRALQRFILPTRVGAAREVTVWSLPSTSPANAAWPLTRLVEAWQPLADAIRR</sequence>
<evidence type="ECO:0000259" key="1">
    <source>
        <dbReference type="SMART" id="SM00986"/>
    </source>
</evidence>
<evidence type="ECO:0000313" key="2">
    <source>
        <dbReference type="EMBL" id="MCS4278257.1"/>
    </source>
</evidence>
<evidence type="ECO:0000313" key="3">
    <source>
        <dbReference type="Proteomes" id="UP001320691"/>
    </source>
</evidence>
<dbReference type="InterPro" id="IPR036895">
    <property type="entry name" value="Uracil-DNA_glycosylase-like_sf"/>
</dbReference>
<accession>A0AAW5PF37</accession>
<dbReference type="SMART" id="SM00987">
    <property type="entry name" value="UreE_C"/>
    <property type="match status" value="1"/>
</dbReference>
<dbReference type="NCBIfam" id="TIGR04274">
    <property type="entry name" value="hypoxanDNAglyco"/>
    <property type="match status" value="1"/>
</dbReference>
<dbReference type="AlphaFoldDB" id="A0AAW5PF37"/>
<gene>
    <name evidence="2" type="ORF">M2412_000218</name>
</gene>
<dbReference type="Gene3D" id="3.40.470.10">
    <property type="entry name" value="Uracil-DNA glycosylase-like domain"/>
    <property type="match status" value="1"/>
</dbReference>
<dbReference type="Proteomes" id="UP001320691">
    <property type="component" value="Unassembled WGS sequence"/>
</dbReference>
<proteinExistence type="predicted"/>